<sequence>MSEQQQQHESGSDSPASEGVAAHSNSMASKEVMPDSNSFTSEEVKPVSPQDKSEESTQPSKERWSGGVHLTLDCNVDAAWSLQSDFLGLVKWVPTISICSHEAGPYNDVGCVRYCKGSGTTWVYERLLEMDHAQKYMSYIMEKNQFVFRDGFQDYIAKVQLGDAGEGKTWVKWTYEVDPVATQTLESLTTFMTKFYTSNLEFLKEGANKTKPSRRIAQRIWQQSMCCRARSLF</sequence>
<dbReference type="EnsemblPlants" id="Pp3c10_23690V3.3">
    <property type="protein sequence ID" value="Pp3c10_23690V3.3"/>
    <property type="gene ID" value="Pp3c10_23690"/>
</dbReference>
<feature type="region of interest" description="Disordered" evidence="1">
    <location>
        <begin position="1"/>
        <end position="64"/>
    </location>
</feature>
<accession>A0A7I4A252</accession>
<dbReference type="InterPro" id="IPR053249">
    <property type="entry name" value="LFS"/>
</dbReference>
<dbReference type="AlphaFoldDB" id="A0A7I4A252"/>
<name>A0A7I4A252_PHYPA</name>
<dbReference type="SUPFAM" id="SSF55961">
    <property type="entry name" value="Bet v1-like"/>
    <property type="match status" value="1"/>
</dbReference>
<dbReference type="EMBL" id="ABEU02000010">
    <property type="status" value="NOT_ANNOTATED_CDS"/>
    <property type="molecule type" value="Genomic_DNA"/>
</dbReference>
<evidence type="ECO:0008006" key="4">
    <source>
        <dbReference type="Google" id="ProtNLM"/>
    </source>
</evidence>
<reference evidence="2 3" key="1">
    <citation type="journal article" date="2008" name="Science">
        <title>The Physcomitrella genome reveals evolutionary insights into the conquest of land by plants.</title>
        <authorList>
            <person name="Rensing S."/>
            <person name="Lang D."/>
            <person name="Zimmer A."/>
            <person name="Terry A."/>
            <person name="Salamov A."/>
            <person name="Shapiro H."/>
            <person name="Nishiyama T."/>
            <person name="Perroud P.-F."/>
            <person name="Lindquist E."/>
            <person name="Kamisugi Y."/>
            <person name="Tanahashi T."/>
            <person name="Sakakibara K."/>
            <person name="Fujita T."/>
            <person name="Oishi K."/>
            <person name="Shin-I T."/>
            <person name="Kuroki Y."/>
            <person name="Toyoda A."/>
            <person name="Suzuki Y."/>
            <person name="Hashimoto A."/>
            <person name="Yamaguchi K."/>
            <person name="Sugano A."/>
            <person name="Kohara Y."/>
            <person name="Fujiyama A."/>
            <person name="Anterola A."/>
            <person name="Aoki S."/>
            <person name="Ashton N."/>
            <person name="Barbazuk W.B."/>
            <person name="Barker E."/>
            <person name="Bennetzen J."/>
            <person name="Bezanilla M."/>
            <person name="Blankenship R."/>
            <person name="Cho S.H."/>
            <person name="Dutcher S."/>
            <person name="Estelle M."/>
            <person name="Fawcett J.A."/>
            <person name="Gundlach H."/>
            <person name="Hanada K."/>
            <person name="Heyl A."/>
            <person name="Hicks K.A."/>
            <person name="Hugh J."/>
            <person name="Lohr M."/>
            <person name="Mayer K."/>
            <person name="Melkozernov A."/>
            <person name="Murata T."/>
            <person name="Nelson D."/>
            <person name="Pils B."/>
            <person name="Prigge M."/>
            <person name="Reiss B."/>
            <person name="Renner T."/>
            <person name="Rombauts S."/>
            <person name="Rushton P."/>
            <person name="Sanderfoot A."/>
            <person name="Schween G."/>
            <person name="Shiu S.-H."/>
            <person name="Stueber K."/>
            <person name="Theodoulou F.L."/>
            <person name="Tu H."/>
            <person name="Van de Peer Y."/>
            <person name="Verrier P.J."/>
            <person name="Waters E."/>
            <person name="Wood A."/>
            <person name="Yang L."/>
            <person name="Cove D."/>
            <person name="Cuming A."/>
            <person name="Hasebe M."/>
            <person name="Lucas S."/>
            <person name="Mishler D.B."/>
            <person name="Reski R."/>
            <person name="Grigoriev I."/>
            <person name="Quatrano R.S."/>
            <person name="Boore J.L."/>
        </authorList>
    </citation>
    <scope>NUCLEOTIDE SEQUENCE [LARGE SCALE GENOMIC DNA]</scope>
    <source>
        <strain evidence="2 3">cv. Gransden 2004</strain>
    </source>
</reference>
<dbReference type="PANTHER" id="PTHR33789">
    <property type="entry name" value="LACHRYMATORY-FACTOR SYNTHASE"/>
    <property type="match status" value="1"/>
</dbReference>
<dbReference type="Pfam" id="PF10604">
    <property type="entry name" value="Polyketide_cyc2"/>
    <property type="match status" value="1"/>
</dbReference>
<evidence type="ECO:0000256" key="1">
    <source>
        <dbReference type="SAM" id="MobiDB-lite"/>
    </source>
</evidence>
<protein>
    <recommendedName>
        <fullName evidence="4">Bet v I/Major latex protein domain-containing protein</fullName>
    </recommendedName>
</protein>
<evidence type="ECO:0000313" key="3">
    <source>
        <dbReference type="Proteomes" id="UP000006727"/>
    </source>
</evidence>
<gene>
    <name evidence="2" type="primary">LOC112288098</name>
</gene>
<reference evidence="2 3" key="2">
    <citation type="journal article" date="2018" name="Plant J.">
        <title>The Physcomitrella patens chromosome-scale assembly reveals moss genome structure and evolution.</title>
        <authorList>
            <person name="Lang D."/>
            <person name="Ullrich K.K."/>
            <person name="Murat F."/>
            <person name="Fuchs J."/>
            <person name="Jenkins J."/>
            <person name="Haas F.B."/>
            <person name="Piednoel M."/>
            <person name="Gundlach H."/>
            <person name="Van Bel M."/>
            <person name="Meyberg R."/>
            <person name="Vives C."/>
            <person name="Morata J."/>
            <person name="Symeonidi A."/>
            <person name="Hiss M."/>
            <person name="Muchero W."/>
            <person name="Kamisugi Y."/>
            <person name="Saleh O."/>
            <person name="Blanc G."/>
            <person name="Decker E.L."/>
            <person name="van Gessel N."/>
            <person name="Grimwood J."/>
            <person name="Hayes R.D."/>
            <person name="Graham S.W."/>
            <person name="Gunter L.E."/>
            <person name="McDaniel S.F."/>
            <person name="Hoernstein S.N.W."/>
            <person name="Larsson A."/>
            <person name="Li F.W."/>
            <person name="Perroud P.F."/>
            <person name="Phillips J."/>
            <person name="Ranjan P."/>
            <person name="Rokshar D.S."/>
            <person name="Rothfels C.J."/>
            <person name="Schneider L."/>
            <person name="Shu S."/>
            <person name="Stevenson D.W."/>
            <person name="Thummler F."/>
            <person name="Tillich M."/>
            <person name="Villarreal Aguilar J.C."/>
            <person name="Widiez T."/>
            <person name="Wong G.K."/>
            <person name="Wymore A."/>
            <person name="Zhang Y."/>
            <person name="Zimmer A.D."/>
            <person name="Quatrano R.S."/>
            <person name="Mayer K.F.X."/>
            <person name="Goodstein D."/>
            <person name="Casacuberta J.M."/>
            <person name="Vandepoele K."/>
            <person name="Reski R."/>
            <person name="Cuming A.C."/>
            <person name="Tuskan G.A."/>
            <person name="Maumus F."/>
            <person name="Salse J."/>
            <person name="Schmutz J."/>
            <person name="Rensing S.A."/>
        </authorList>
    </citation>
    <scope>NUCLEOTIDE SEQUENCE [LARGE SCALE GENOMIC DNA]</scope>
    <source>
        <strain evidence="2 3">cv. Gransden 2004</strain>
    </source>
</reference>
<dbReference type="CDD" id="cd07821">
    <property type="entry name" value="PYR_PYL_RCAR_like"/>
    <property type="match status" value="1"/>
</dbReference>
<feature type="compositionally biased region" description="Polar residues" evidence="1">
    <location>
        <begin position="1"/>
        <end position="15"/>
    </location>
</feature>
<dbReference type="PANTHER" id="PTHR33789:SF5">
    <property type="entry name" value="BET V I_MAJOR LATEX PROTEIN DOMAIN-CONTAINING PROTEIN"/>
    <property type="match status" value="1"/>
</dbReference>
<proteinExistence type="predicted"/>
<dbReference type="Gramene" id="Pp3c10_23690V3.3">
    <property type="protein sequence ID" value="Pp3c10_23690V3.3"/>
    <property type="gene ID" value="Pp3c10_23690"/>
</dbReference>
<feature type="compositionally biased region" description="Basic and acidic residues" evidence="1">
    <location>
        <begin position="51"/>
        <end position="64"/>
    </location>
</feature>
<dbReference type="InterPro" id="IPR019587">
    <property type="entry name" value="Polyketide_cyclase/dehydratase"/>
</dbReference>
<dbReference type="Gene3D" id="3.30.530.20">
    <property type="match status" value="1"/>
</dbReference>
<evidence type="ECO:0000313" key="2">
    <source>
        <dbReference type="EnsemblPlants" id="Pp3c10_23690V3.3"/>
    </source>
</evidence>
<keyword evidence="3" id="KW-1185">Reference proteome</keyword>
<dbReference type="Proteomes" id="UP000006727">
    <property type="component" value="Chromosome 10"/>
</dbReference>
<dbReference type="InterPro" id="IPR023393">
    <property type="entry name" value="START-like_dom_sf"/>
</dbReference>
<organism evidence="2 3">
    <name type="scientific">Physcomitrium patens</name>
    <name type="common">Spreading-leaved earth moss</name>
    <name type="synonym">Physcomitrella patens</name>
    <dbReference type="NCBI Taxonomy" id="3218"/>
    <lineage>
        <taxon>Eukaryota</taxon>
        <taxon>Viridiplantae</taxon>
        <taxon>Streptophyta</taxon>
        <taxon>Embryophyta</taxon>
        <taxon>Bryophyta</taxon>
        <taxon>Bryophytina</taxon>
        <taxon>Bryopsida</taxon>
        <taxon>Funariidae</taxon>
        <taxon>Funariales</taxon>
        <taxon>Funariaceae</taxon>
        <taxon>Physcomitrium</taxon>
    </lineage>
</organism>
<reference evidence="2" key="3">
    <citation type="submission" date="2020-12" db="UniProtKB">
        <authorList>
            <consortium name="EnsemblPlants"/>
        </authorList>
    </citation>
    <scope>IDENTIFICATION</scope>
</reference>